<proteinExistence type="predicted"/>
<evidence type="ECO:0000313" key="3">
    <source>
        <dbReference type="Proteomes" id="UP001372338"/>
    </source>
</evidence>
<keyword evidence="3" id="KW-1185">Reference proteome</keyword>
<gene>
    <name evidence="2" type="ORF">RIF29_21164</name>
</gene>
<dbReference type="AlphaFoldDB" id="A0AAN9I997"/>
<keyword evidence="1" id="KW-0472">Membrane</keyword>
<keyword evidence="1" id="KW-0812">Transmembrane</keyword>
<evidence type="ECO:0000313" key="2">
    <source>
        <dbReference type="EMBL" id="KAK7268465.1"/>
    </source>
</evidence>
<dbReference type="EMBL" id="JAYWIO010000004">
    <property type="protein sequence ID" value="KAK7268465.1"/>
    <property type="molecule type" value="Genomic_DNA"/>
</dbReference>
<reference evidence="2 3" key="1">
    <citation type="submission" date="2024-01" db="EMBL/GenBank/DDBJ databases">
        <title>The genomes of 5 underutilized Papilionoideae crops provide insights into root nodulation and disease resistanc.</title>
        <authorList>
            <person name="Yuan L."/>
        </authorList>
    </citation>
    <scope>NUCLEOTIDE SEQUENCE [LARGE SCALE GENOMIC DNA]</scope>
    <source>
        <strain evidence="2">ZHUSHIDOU_FW_LH</strain>
        <tissue evidence="2">Leaf</tissue>
    </source>
</reference>
<dbReference type="Proteomes" id="UP001372338">
    <property type="component" value="Unassembled WGS sequence"/>
</dbReference>
<keyword evidence="1" id="KW-1133">Transmembrane helix</keyword>
<evidence type="ECO:0000256" key="1">
    <source>
        <dbReference type="SAM" id="Phobius"/>
    </source>
</evidence>
<protein>
    <submittedName>
        <fullName evidence="2">Uncharacterized protein</fullName>
    </submittedName>
</protein>
<comment type="caution">
    <text evidence="2">The sequence shown here is derived from an EMBL/GenBank/DDBJ whole genome shotgun (WGS) entry which is preliminary data.</text>
</comment>
<sequence>MRQMENRGRRTVSHIQYLETVILILLYLSLIFILMNMVIMNIPDFIATLACNHQPGHFVLESTLFIMEDKCP</sequence>
<name>A0AAN9I997_CROPI</name>
<organism evidence="2 3">
    <name type="scientific">Crotalaria pallida</name>
    <name type="common">Smooth rattlebox</name>
    <name type="synonym">Crotalaria striata</name>
    <dbReference type="NCBI Taxonomy" id="3830"/>
    <lineage>
        <taxon>Eukaryota</taxon>
        <taxon>Viridiplantae</taxon>
        <taxon>Streptophyta</taxon>
        <taxon>Embryophyta</taxon>
        <taxon>Tracheophyta</taxon>
        <taxon>Spermatophyta</taxon>
        <taxon>Magnoliopsida</taxon>
        <taxon>eudicotyledons</taxon>
        <taxon>Gunneridae</taxon>
        <taxon>Pentapetalae</taxon>
        <taxon>rosids</taxon>
        <taxon>fabids</taxon>
        <taxon>Fabales</taxon>
        <taxon>Fabaceae</taxon>
        <taxon>Papilionoideae</taxon>
        <taxon>50 kb inversion clade</taxon>
        <taxon>genistoids sensu lato</taxon>
        <taxon>core genistoids</taxon>
        <taxon>Crotalarieae</taxon>
        <taxon>Crotalaria</taxon>
    </lineage>
</organism>
<feature type="transmembrane region" description="Helical" evidence="1">
    <location>
        <begin position="21"/>
        <end position="42"/>
    </location>
</feature>
<accession>A0AAN9I997</accession>